<dbReference type="AlphaFoldDB" id="A4S3G2"/>
<organism evidence="2 3">
    <name type="scientific">Ostreococcus lucimarinus (strain CCE9901)</name>
    <dbReference type="NCBI Taxonomy" id="436017"/>
    <lineage>
        <taxon>Eukaryota</taxon>
        <taxon>Viridiplantae</taxon>
        <taxon>Chlorophyta</taxon>
        <taxon>Mamiellophyceae</taxon>
        <taxon>Mamiellales</taxon>
        <taxon>Bathycoccaceae</taxon>
        <taxon>Ostreococcus</taxon>
    </lineage>
</organism>
<proteinExistence type="predicted"/>
<dbReference type="Gramene" id="ABO98205">
    <property type="protein sequence ID" value="ABO98205"/>
    <property type="gene ID" value="OSTLU_26044"/>
</dbReference>
<dbReference type="GeneID" id="5004045"/>
<keyword evidence="3" id="KW-1185">Reference proteome</keyword>
<accession>A4S3G2</accession>
<sequence>MSRERDGAPEPLFARRVVDRALDRARTRNPSERACVRAPGAIARALDRCARAFAEESARAAALRDARARAKRAATARPDARALTVLLGQAIETTDRRRRGTLAAIAECVREGRRTAERLRAFAEANEWTATELESSRAEEARAIGATKKALAKSEREASAALETIVGGKRGGKRKTDAASADADAAPRTPGGKRRARAGPRIVASKPAASEETADDSDEEPMMTAEGPPEEESPAATEVTQPTQPASDEDSDGERALETLTSPTTKNVVQILMEMDLPNHGVSISESPEKDEDEN</sequence>
<dbReference type="KEGG" id="olu:OSTLU_26044"/>
<name>A4S3G2_OSTLU</name>
<evidence type="ECO:0000256" key="1">
    <source>
        <dbReference type="SAM" id="MobiDB-lite"/>
    </source>
</evidence>
<reference evidence="2 3" key="1">
    <citation type="journal article" date="2007" name="Proc. Natl. Acad. Sci. U.S.A.">
        <title>The tiny eukaryote Ostreococcus provides genomic insights into the paradox of plankton speciation.</title>
        <authorList>
            <person name="Palenik B."/>
            <person name="Grimwood J."/>
            <person name="Aerts A."/>
            <person name="Rouze P."/>
            <person name="Salamov A."/>
            <person name="Putnam N."/>
            <person name="Dupont C."/>
            <person name="Jorgensen R."/>
            <person name="Derelle E."/>
            <person name="Rombauts S."/>
            <person name="Zhou K."/>
            <person name="Otillar R."/>
            <person name="Merchant S.S."/>
            <person name="Podell S."/>
            <person name="Gaasterland T."/>
            <person name="Napoli C."/>
            <person name="Gendler K."/>
            <person name="Manuell A."/>
            <person name="Tai V."/>
            <person name="Vallon O."/>
            <person name="Piganeau G."/>
            <person name="Jancek S."/>
            <person name="Heijde M."/>
            <person name="Jabbari K."/>
            <person name="Bowler C."/>
            <person name="Lohr M."/>
            <person name="Robbens S."/>
            <person name="Werner G."/>
            <person name="Dubchak I."/>
            <person name="Pazour G.J."/>
            <person name="Ren Q."/>
            <person name="Paulsen I."/>
            <person name="Delwiche C."/>
            <person name="Schmutz J."/>
            <person name="Rokhsar D."/>
            <person name="Van de Peer Y."/>
            <person name="Moreau H."/>
            <person name="Grigoriev I.V."/>
        </authorList>
    </citation>
    <scope>NUCLEOTIDE SEQUENCE [LARGE SCALE GENOMIC DNA]</scope>
    <source>
        <strain evidence="2 3">CCE9901</strain>
    </source>
</reference>
<dbReference type="OMA" id="QILMEMD"/>
<protein>
    <submittedName>
        <fullName evidence="2">Uncharacterized protein</fullName>
    </submittedName>
</protein>
<dbReference type="RefSeq" id="XP_001419912.1">
    <property type="nucleotide sequence ID" value="XM_001419875.1"/>
</dbReference>
<dbReference type="Proteomes" id="UP000001568">
    <property type="component" value="Chromosome 10"/>
</dbReference>
<gene>
    <name evidence="2" type="ORF">OSTLU_26044</name>
</gene>
<feature type="compositionally biased region" description="Polar residues" evidence="1">
    <location>
        <begin position="259"/>
        <end position="268"/>
    </location>
</feature>
<feature type="compositionally biased region" description="Acidic residues" evidence="1">
    <location>
        <begin position="212"/>
        <end position="221"/>
    </location>
</feature>
<evidence type="ECO:0000313" key="3">
    <source>
        <dbReference type="Proteomes" id="UP000001568"/>
    </source>
</evidence>
<dbReference type="EMBL" id="CP000590">
    <property type="protein sequence ID" value="ABO98205.1"/>
    <property type="molecule type" value="Genomic_DNA"/>
</dbReference>
<feature type="compositionally biased region" description="Low complexity" evidence="1">
    <location>
        <begin position="178"/>
        <end position="190"/>
    </location>
</feature>
<dbReference type="HOGENOM" id="CLU_913203_0_0_1"/>
<feature type="region of interest" description="Disordered" evidence="1">
    <location>
        <begin position="163"/>
        <end position="295"/>
    </location>
</feature>
<evidence type="ECO:0000313" key="2">
    <source>
        <dbReference type="EMBL" id="ABO98205.1"/>
    </source>
</evidence>